<evidence type="ECO:0000256" key="3">
    <source>
        <dbReference type="ARBA" id="ARBA00022692"/>
    </source>
</evidence>
<keyword evidence="3 6" id="KW-0812">Transmembrane</keyword>
<feature type="transmembrane region" description="Helical" evidence="6">
    <location>
        <begin position="12"/>
        <end position="35"/>
    </location>
</feature>
<dbReference type="Pfam" id="PF05425">
    <property type="entry name" value="CopD"/>
    <property type="match status" value="1"/>
</dbReference>
<feature type="transmembrane region" description="Helical" evidence="6">
    <location>
        <begin position="128"/>
        <end position="148"/>
    </location>
</feature>
<evidence type="ECO:0000256" key="5">
    <source>
        <dbReference type="ARBA" id="ARBA00023136"/>
    </source>
</evidence>
<keyword evidence="2" id="KW-1003">Cell membrane</keyword>
<organism evidence="8 9">
    <name type="scientific">Paraburkholderia dipogonis</name>
    <dbReference type="NCBI Taxonomy" id="1211383"/>
    <lineage>
        <taxon>Bacteria</taxon>
        <taxon>Pseudomonadati</taxon>
        <taxon>Pseudomonadota</taxon>
        <taxon>Betaproteobacteria</taxon>
        <taxon>Burkholderiales</taxon>
        <taxon>Burkholderiaceae</taxon>
        <taxon>Paraburkholderia</taxon>
    </lineage>
</organism>
<dbReference type="GO" id="GO:0005886">
    <property type="term" value="C:plasma membrane"/>
    <property type="evidence" value="ECO:0007669"/>
    <property type="project" value="UniProtKB-SubCell"/>
</dbReference>
<dbReference type="GO" id="GO:0006825">
    <property type="term" value="P:copper ion transport"/>
    <property type="evidence" value="ECO:0007669"/>
    <property type="project" value="InterPro"/>
</dbReference>
<comment type="subcellular location">
    <subcellularLocation>
        <location evidence="1">Cell membrane</location>
        <topology evidence="1">Multi-pass membrane protein</topology>
    </subcellularLocation>
</comment>
<dbReference type="PANTHER" id="PTHR34820">
    <property type="entry name" value="INNER MEMBRANE PROTEIN YEBZ"/>
    <property type="match status" value="1"/>
</dbReference>
<dbReference type="RefSeq" id="WP_134457867.1">
    <property type="nucleotide sequence ID" value="NZ_JBHMFL010000048.1"/>
</dbReference>
<keyword evidence="5 6" id="KW-0472">Membrane</keyword>
<dbReference type="InterPro" id="IPR032694">
    <property type="entry name" value="CopC/D"/>
</dbReference>
<feature type="transmembrane region" description="Helical" evidence="6">
    <location>
        <begin position="201"/>
        <end position="221"/>
    </location>
</feature>
<reference evidence="8 9" key="1">
    <citation type="submission" date="2019-03" db="EMBL/GenBank/DDBJ databases">
        <title>Complete Genome Sequence of Paraburkholderia dipogonis ICMP 19430T, a Nitrogen-fixing Symbiont of the South African Invasive Legume Dipogon lignosus in New Zealand.</title>
        <authorList>
            <person name="De Meyer S.E."/>
        </authorList>
    </citation>
    <scope>NUCLEOTIDE SEQUENCE [LARGE SCALE GENOMIC DNA]</scope>
    <source>
        <strain evidence="8 9">ICMP 19430</strain>
    </source>
</reference>
<evidence type="ECO:0000313" key="8">
    <source>
        <dbReference type="EMBL" id="TFE46391.1"/>
    </source>
</evidence>
<sequence>MSIDGLWIGQVAMAALMNVAFAFAVGSALLGAWLAKDAQQKISPARLAWLRAQRSMLTATVVLVLADLGWLLYQAASMSGVGLPSAIGVVPTVLTQTHVGYGWSLAFAGALVLLGTAMASHTGMLRNALLWLAVVAIAAGKASLGHAADAGPASAAIAMQTLHVLVTSVWGGLAMAAGLAVLPALGASTARGMLIRTATQVSNVSVVAVALVLLSGIFNAVRGSGGSFEAIELSTWGHVLMLKLALVALALVLGGLNRFLALPRLRRTASTMDAHTFVNVLYLEALAMIGVFVAAAALSHSVPAFAALGLG</sequence>
<dbReference type="EMBL" id="SNVI01000001">
    <property type="protein sequence ID" value="TFE46391.1"/>
    <property type="molecule type" value="Genomic_DNA"/>
</dbReference>
<evidence type="ECO:0000313" key="9">
    <source>
        <dbReference type="Proteomes" id="UP000297385"/>
    </source>
</evidence>
<evidence type="ECO:0000256" key="4">
    <source>
        <dbReference type="ARBA" id="ARBA00022989"/>
    </source>
</evidence>
<gene>
    <name evidence="8" type="ORF">E2553_15940</name>
</gene>
<feature type="transmembrane region" description="Helical" evidence="6">
    <location>
        <begin position="168"/>
        <end position="189"/>
    </location>
</feature>
<feature type="transmembrane region" description="Helical" evidence="6">
    <location>
        <begin position="101"/>
        <end position="121"/>
    </location>
</feature>
<feature type="transmembrane region" description="Helical" evidence="6">
    <location>
        <begin position="277"/>
        <end position="298"/>
    </location>
</feature>
<keyword evidence="4 6" id="KW-1133">Transmembrane helix</keyword>
<evidence type="ECO:0000259" key="7">
    <source>
        <dbReference type="Pfam" id="PF05425"/>
    </source>
</evidence>
<dbReference type="GeneID" id="97308842"/>
<accession>A0A4Y8N9M4</accession>
<comment type="caution">
    <text evidence="8">The sequence shown here is derived from an EMBL/GenBank/DDBJ whole genome shotgun (WGS) entry which is preliminary data.</text>
</comment>
<dbReference type="InterPro" id="IPR008457">
    <property type="entry name" value="Cu-R_CopD_dom"/>
</dbReference>
<feature type="transmembrane region" description="Helical" evidence="6">
    <location>
        <begin position="56"/>
        <end position="73"/>
    </location>
</feature>
<dbReference type="Proteomes" id="UP000297385">
    <property type="component" value="Unassembled WGS sequence"/>
</dbReference>
<dbReference type="AlphaFoldDB" id="A0A4Y8N9M4"/>
<name>A0A4Y8N9M4_9BURK</name>
<evidence type="ECO:0000256" key="1">
    <source>
        <dbReference type="ARBA" id="ARBA00004651"/>
    </source>
</evidence>
<protein>
    <submittedName>
        <fullName evidence="8">Copper resistance protein CopD</fullName>
    </submittedName>
</protein>
<feature type="domain" description="Copper resistance protein D" evidence="7">
    <location>
        <begin position="200"/>
        <end position="298"/>
    </location>
</feature>
<evidence type="ECO:0000256" key="6">
    <source>
        <dbReference type="SAM" id="Phobius"/>
    </source>
</evidence>
<evidence type="ECO:0000256" key="2">
    <source>
        <dbReference type="ARBA" id="ARBA00022475"/>
    </source>
</evidence>
<proteinExistence type="predicted"/>
<feature type="transmembrane region" description="Helical" evidence="6">
    <location>
        <begin position="233"/>
        <end position="256"/>
    </location>
</feature>
<dbReference type="PANTHER" id="PTHR34820:SF4">
    <property type="entry name" value="INNER MEMBRANE PROTEIN YEBZ"/>
    <property type="match status" value="1"/>
</dbReference>